<feature type="transmembrane region" description="Helical" evidence="1">
    <location>
        <begin position="12"/>
        <end position="34"/>
    </location>
</feature>
<dbReference type="AlphaFoldDB" id="A0A7Z0EL55"/>
<feature type="transmembrane region" description="Helical" evidence="1">
    <location>
        <begin position="181"/>
        <end position="202"/>
    </location>
</feature>
<comment type="caution">
    <text evidence="2">The sequence shown here is derived from an EMBL/GenBank/DDBJ whole genome shotgun (WGS) entry which is preliminary data.</text>
</comment>
<evidence type="ECO:0000313" key="3">
    <source>
        <dbReference type="Proteomes" id="UP000572051"/>
    </source>
</evidence>
<reference evidence="2 3" key="1">
    <citation type="submission" date="2020-07" db="EMBL/GenBank/DDBJ databases">
        <title>Sequencing the genomes of 1000 actinobacteria strains.</title>
        <authorList>
            <person name="Klenk H.-P."/>
        </authorList>
    </citation>
    <scope>NUCLEOTIDE SEQUENCE [LARGE SCALE GENOMIC DNA]</scope>
    <source>
        <strain evidence="2 3">DSM 44442</strain>
    </source>
</reference>
<feature type="transmembrane region" description="Helical" evidence="1">
    <location>
        <begin position="208"/>
        <end position="229"/>
    </location>
</feature>
<feature type="transmembrane region" description="Helical" evidence="1">
    <location>
        <begin position="236"/>
        <end position="254"/>
    </location>
</feature>
<dbReference type="Proteomes" id="UP000572051">
    <property type="component" value="Unassembled WGS sequence"/>
</dbReference>
<organism evidence="2 3">
    <name type="scientific">Nocardiopsis aegyptia</name>
    <dbReference type="NCBI Taxonomy" id="220378"/>
    <lineage>
        <taxon>Bacteria</taxon>
        <taxon>Bacillati</taxon>
        <taxon>Actinomycetota</taxon>
        <taxon>Actinomycetes</taxon>
        <taxon>Streptosporangiales</taxon>
        <taxon>Nocardiopsidaceae</taxon>
        <taxon>Nocardiopsis</taxon>
    </lineage>
</organism>
<dbReference type="EMBL" id="JACCFS010000001">
    <property type="protein sequence ID" value="NYJ33636.1"/>
    <property type="molecule type" value="Genomic_DNA"/>
</dbReference>
<keyword evidence="1" id="KW-1133">Transmembrane helix</keyword>
<sequence>MSAPSETTTSWCALAGLVVALAALVGVLLTAFAWPAVNQEPRDLPVAVAAPPEAADQITRSLAEQAGDEAFDVTEAADRAAAEELVADREVYGALVVGPDGGEVLVASAASPAVARLLTGIGAAVPAEAGGPWPVTDLAPTPDDDPQGAGVASVVLPLVIGGMAGAVIISQRVRGRARRLVGVLALALLAGLVLAGVLQGLLGALEGTYWLNTGVLALGTAAIGTVLLGLRHVSGVPGLGVGAAVVMLLGNPLSGLTSAPEMLPTGLGTLGQWLQPGATGSALRSVAWFDGAGAGPALLTLGAWLAVGLVLCALPVRGRAAVSGDDAGARTPVTVAR</sequence>
<dbReference type="RefSeq" id="WP_179821936.1">
    <property type="nucleotide sequence ID" value="NZ_JACCFS010000001.1"/>
</dbReference>
<evidence type="ECO:0008006" key="4">
    <source>
        <dbReference type="Google" id="ProtNLM"/>
    </source>
</evidence>
<keyword evidence="3" id="KW-1185">Reference proteome</keyword>
<gene>
    <name evidence="2" type="ORF">HNR10_001517</name>
</gene>
<feature type="transmembrane region" description="Helical" evidence="1">
    <location>
        <begin position="293"/>
        <end position="314"/>
    </location>
</feature>
<keyword evidence="1" id="KW-0472">Membrane</keyword>
<keyword evidence="1" id="KW-0812">Transmembrane</keyword>
<evidence type="ECO:0000256" key="1">
    <source>
        <dbReference type="SAM" id="Phobius"/>
    </source>
</evidence>
<feature type="transmembrane region" description="Helical" evidence="1">
    <location>
        <begin position="148"/>
        <end position="169"/>
    </location>
</feature>
<evidence type="ECO:0000313" key="2">
    <source>
        <dbReference type="EMBL" id="NYJ33636.1"/>
    </source>
</evidence>
<protein>
    <recommendedName>
        <fullName evidence="4">ABC transporter permease</fullName>
    </recommendedName>
</protein>
<name>A0A7Z0EL55_9ACTN</name>
<proteinExistence type="predicted"/>
<accession>A0A7Z0EL55</accession>